<dbReference type="Gene3D" id="3.40.50.2300">
    <property type="match status" value="1"/>
</dbReference>
<feature type="modified residue" description="4-aspartylphosphate" evidence="6">
    <location>
        <position position="61"/>
    </location>
</feature>
<evidence type="ECO:0000313" key="12">
    <source>
        <dbReference type="Proteomes" id="UP001333818"/>
    </source>
</evidence>
<keyword evidence="4" id="KW-0808">Transferase</keyword>
<dbReference type="Pfam" id="PF13426">
    <property type="entry name" value="PAS_9"/>
    <property type="match status" value="2"/>
</dbReference>
<dbReference type="EC" id="2.7.13.3" evidence="2"/>
<dbReference type="GO" id="GO:0006355">
    <property type="term" value="P:regulation of DNA-templated transcription"/>
    <property type="evidence" value="ECO:0007669"/>
    <property type="project" value="InterPro"/>
</dbReference>
<evidence type="ECO:0000259" key="10">
    <source>
        <dbReference type="PROSITE" id="PS50113"/>
    </source>
</evidence>
<keyword evidence="5" id="KW-0418">Kinase</keyword>
<evidence type="ECO:0000256" key="3">
    <source>
        <dbReference type="ARBA" id="ARBA00022553"/>
    </source>
</evidence>
<dbReference type="RefSeq" id="WP_330482745.1">
    <property type="nucleotide sequence ID" value="NZ_JAZBJZ010000016.1"/>
</dbReference>
<feature type="domain" description="PAS" evidence="9">
    <location>
        <begin position="285"/>
        <end position="359"/>
    </location>
</feature>
<dbReference type="GO" id="GO:0000160">
    <property type="term" value="P:phosphorelay signal transduction system"/>
    <property type="evidence" value="ECO:0007669"/>
    <property type="project" value="InterPro"/>
</dbReference>
<dbReference type="SUPFAM" id="SSF52172">
    <property type="entry name" value="CheY-like"/>
    <property type="match status" value="1"/>
</dbReference>
<dbReference type="PROSITE" id="PS50112">
    <property type="entry name" value="PAS"/>
    <property type="match status" value="3"/>
</dbReference>
<dbReference type="InterPro" id="IPR000700">
    <property type="entry name" value="PAS-assoc_C"/>
</dbReference>
<evidence type="ECO:0000259" key="9">
    <source>
        <dbReference type="PROSITE" id="PS50112"/>
    </source>
</evidence>
<dbReference type="SUPFAM" id="SSF55785">
    <property type="entry name" value="PYP-like sensor domain (PAS domain)"/>
    <property type="match status" value="4"/>
</dbReference>
<sequence>MSNFDTASVKATILIAHNEQQQSHLLATIFNESNYRVKFASTGSAALEIISSSPPDMILLDLTLPDMDGYEICQKLKAMPAIADIPVIFLVGETAIADKDKGYEAGGIGYLTAPFHKREVLAQVETQIELRSLQNQQIEQTQRLEELELLCQTTAQALQTAEEKFPKAFYYSPTPLNILELENGEIVDANEAFLYHSGFTREEVIGRTDLDLNLWIDLAQRDRMYQQLKTERYVRDFEACLRFKTGLKTMLLSIEAIQLQGQDYFLVTEHDITTLKKEQKARIESEEKFQALVANVPGIVYRCLCDDNWTVVFLSHGVDEISGYPPESFISGSRLWRDIVHPEDVKKVMQQTHKAIASRSSYAIDYRIIHANGSIRWVCGTGRGYYANGETVQWLDGVILDISDRKEAEEKLRQSEAKLRESEVKFASAFYGSPLAITIVSLETSRYLDVNDTFLKYAERSREEVIGYTTLEIGFWSEEGDRTRFYRELNANGLVRNFETSYLTGSGELRNAIFSGEIIQLNEKPHLLVVGEDITSRKQTELILRQSEQKYRDLVQTVNCIIMRVNVEGIVLFLNRYGLDFFGYNESEIIGRSIFDKVTTESEFTPKNLEMLIEQFCLQPEMVYMKDGQHISSDLQQFWLTWLVKAIFDVAVVL</sequence>
<feature type="domain" description="PAC" evidence="10">
    <location>
        <begin position="362"/>
        <end position="414"/>
    </location>
</feature>
<evidence type="ECO:0000256" key="5">
    <source>
        <dbReference type="ARBA" id="ARBA00022777"/>
    </source>
</evidence>
<protein>
    <recommendedName>
        <fullName evidence="2">histidine kinase</fullName>
        <ecNumber evidence="2">2.7.13.3</ecNumber>
    </recommendedName>
</protein>
<proteinExistence type="predicted"/>
<dbReference type="SMART" id="SM00448">
    <property type="entry name" value="REC"/>
    <property type="match status" value="1"/>
</dbReference>
<dbReference type="GO" id="GO:0004673">
    <property type="term" value="F:protein histidine kinase activity"/>
    <property type="evidence" value="ECO:0007669"/>
    <property type="project" value="UniProtKB-EC"/>
</dbReference>
<dbReference type="PROSITE" id="PS50110">
    <property type="entry name" value="RESPONSE_REGULATORY"/>
    <property type="match status" value="1"/>
</dbReference>
<evidence type="ECO:0000256" key="2">
    <source>
        <dbReference type="ARBA" id="ARBA00012438"/>
    </source>
</evidence>
<reference evidence="11" key="1">
    <citation type="submission" date="2024-01" db="EMBL/GenBank/DDBJ databases">
        <title>Bank of Algae and Cyanobacteria of the Azores (BACA) strain genomes.</title>
        <authorList>
            <person name="Luz R."/>
            <person name="Cordeiro R."/>
            <person name="Fonseca A."/>
            <person name="Goncalves V."/>
        </authorList>
    </citation>
    <scope>NUCLEOTIDE SEQUENCE</scope>
    <source>
        <strain evidence="11">BACA0141</strain>
    </source>
</reference>
<dbReference type="InterPro" id="IPR000014">
    <property type="entry name" value="PAS"/>
</dbReference>
<name>A0AAW9PZE9_9CYAN</name>
<dbReference type="InterPro" id="IPR011006">
    <property type="entry name" value="CheY-like_superfamily"/>
</dbReference>
<dbReference type="SMART" id="SM00091">
    <property type="entry name" value="PAS"/>
    <property type="match status" value="4"/>
</dbReference>
<dbReference type="PROSITE" id="PS50113">
    <property type="entry name" value="PAC"/>
    <property type="match status" value="1"/>
</dbReference>
<dbReference type="Pfam" id="PF08447">
    <property type="entry name" value="PAS_3"/>
    <property type="match status" value="1"/>
</dbReference>
<evidence type="ECO:0000256" key="1">
    <source>
        <dbReference type="ARBA" id="ARBA00000085"/>
    </source>
</evidence>
<dbReference type="PANTHER" id="PTHR43304:SF1">
    <property type="entry name" value="PAC DOMAIN-CONTAINING PROTEIN"/>
    <property type="match status" value="1"/>
</dbReference>
<dbReference type="Proteomes" id="UP001333818">
    <property type="component" value="Unassembled WGS sequence"/>
</dbReference>
<feature type="domain" description="Response regulatory" evidence="8">
    <location>
        <begin position="12"/>
        <end position="128"/>
    </location>
</feature>
<accession>A0AAW9PZE9</accession>
<dbReference type="InterPro" id="IPR001610">
    <property type="entry name" value="PAC"/>
</dbReference>
<dbReference type="NCBIfam" id="TIGR00229">
    <property type="entry name" value="sensory_box"/>
    <property type="match status" value="4"/>
</dbReference>
<feature type="domain" description="PAS" evidence="9">
    <location>
        <begin position="182"/>
        <end position="210"/>
    </location>
</feature>
<keyword evidence="7" id="KW-0175">Coiled coil</keyword>
<comment type="caution">
    <text evidence="11">The sequence shown here is derived from an EMBL/GenBank/DDBJ whole genome shotgun (WGS) entry which is preliminary data.</text>
</comment>
<dbReference type="EMBL" id="JAZBJZ010000016">
    <property type="protein sequence ID" value="MEE3716318.1"/>
    <property type="molecule type" value="Genomic_DNA"/>
</dbReference>
<evidence type="ECO:0000256" key="4">
    <source>
        <dbReference type="ARBA" id="ARBA00022679"/>
    </source>
</evidence>
<dbReference type="InterPro" id="IPR001789">
    <property type="entry name" value="Sig_transdc_resp-reg_receiver"/>
</dbReference>
<evidence type="ECO:0000256" key="6">
    <source>
        <dbReference type="PROSITE-ProRule" id="PRU00169"/>
    </source>
</evidence>
<dbReference type="PANTHER" id="PTHR43304">
    <property type="entry name" value="PHYTOCHROME-LIKE PROTEIN CPH1"/>
    <property type="match status" value="1"/>
</dbReference>
<feature type="coiled-coil region" evidence="7">
    <location>
        <begin position="130"/>
        <end position="164"/>
    </location>
</feature>
<evidence type="ECO:0000259" key="8">
    <source>
        <dbReference type="PROSITE" id="PS50110"/>
    </source>
</evidence>
<dbReference type="Gene3D" id="3.30.450.20">
    <property type="entry name" value="PAS domain"/>
    <property type="match status" value="4"/>
</dbReference>
<keyword evidence="12" id="KW-1185">Reference proteome</keyword>
<dbReference type="SMART" id="SM00086">
    <property type="entry name" value="PAC"/>
    <property type="match status" value="2"/>
</dbReference>
<dbReference type="Pfam" id="PF00989">
    <property type="entry name" value="PAS"/>
    <property type="match status" value="1"/>
</dbReference>
<evidence type="ECO:0000313" key="11">
    <source>
        <dbReference type="EMBL" id="MEE3716318.1"/>
    </source>
</evidence>
<gene>
    <name evidence="11" type="ORF">V2H45_06130</name>
</gene>
<evidence type="ECO:0000256" key="7">
    <source>
        <dbReference type="SAM" id="Coils"/>
    </source>
</evidence>
<dbReference type="AlphaFoldDB" id="A0AAW9PZE9"/>
<dbReference type="InterPro" id="IPR013767">
    <property type="entry name" value="PAS_fold"/>
</dbReference>
<organism evidence="11 12">
    <name type="scientific">Tumidithrix elongata BACA0141</name>
    <dbReference type="NCBI Taxonomy" id="2716417"/>
    <lineage>
        <taxon>Bacteria</taxon>
        <taxon>Bacillati</taxon>
        <taxon>Cyanobacteriota</taxon>
        <taxon>Cyanophyceae</taxon>
        <taxon>Pseudanabaenales</taxon>
        <taxon>Pseudanabaenaceae</taxon>
        <taxon>Tumidithrix</taxon>
        <taxon>Tumidithrix elongata</taxon>
    </lineage>
</organism>
<dbReference type="InterPro" id="IPR052162">
    <property type="entry name" value="Sensor_kinase/Photoreceptor"/>
</dbReference>
<keyword evidence="3 6" id="KW-0597">Phosphoprotein</keyword>
<dbReference type="Pfam" id="PF00072">
    <property type="entry name" value="Response_reg"/>
    <property type="match status" value="1"/>
</dbReference>
<dbReference type="InterPro" id="IPR035965">
    <property type="entry name" value="PAS-like_dom_sf"/>
</dbReference>
<dbReference type="CDD" id="cd00130">
    <property type="entry name" value="PAS"/>
    <property type="match status" value="3"/>
</dbReference>
<feature type="domain" description="PAS" evidence="9">
    <location>
        <begin position="547"/>
        <end position="595"/>
    </location>
</feature>
<comment type="catalytic activity">
    <reaction evidence="1">
        <text>ATP + protein L-histidine = ADP + protein N-phospho-L-histidine.</text>
        <dbReference type="EC" id="2.7.13.3"/>
    </reaction>
</comment>
<dbReference type="InterPro" id="IPR013655">
    <property type="entry name" value="PAS_fold_3"/>
</dbReference>